<dbReference type="GO" id="GO:0016226">
    <property type="term" value="P:iron-sulfur cluster assembly"/>
    <property type="evidence" value="ECO:0007669"/>
    <property type="project" value="InterPro"/>
</dbReference>
<evidence type="ECO:0000313" key="3">
    <source>
        <dbReference type="Proteomes" id="UP000261212"/>
    </source>
</evidence>
<sequence length="126" mass="13622">MMYNDIVLDHFQNPRNVGVIEDATVVAKEASPSCGDTTEFFLKIDDNDVITDIKFRTFGCAAAIASASMSTELIKGKTVEEARKITNKMVVDSLGGLPAPKVHCSVLAEGVINKALDEYVANKNNN</sequence>
<evidence type="ECO:0000259" key="1">
    <source>
        <dbReference type="Pfam" id="PF01592"/>
    </source>
</evidence>
<dbReference type="Pfam" id="PF01592">
    <property type="entry name" value="NifU_N"/>
    <property type="match status" value="1"/>
</dbReference>
<organism evidence="2 3">
    <name type="scientific">Anaerofustis stercorihominis</name>
    <dbReference type="NCBI Taxonomy" id="214853"/>
    <lineage>
        <taxon>Bacteria</taxon>
        <taxon>Bacillati</taxon>
        <taxon>Bacillota</taxon>
        <taxon>Clostridia</taxon>
        <taxon>Eubacteriales</taxon>
        <taxon>Eubacteriaceae</taxon>
        <taxon>Anaerofustis</taxon>
    </lineage>
</organism>
<feature type="domain" description="NIF system FeS cluster assembly NifU N-terminal" evidence="1">
    <location>
        <begin position="2"/>
        <end position="124"/>
    </location>
</feature>
<proteinExistence type="predicted"/>
<dbReference type="Gene3D" id="3.90.1010.10">
    <property type="match status" value="1"/>
</dbReference>
<dbReference type="GO" id="GO:0051536">
    <property type="term" value="F:iron-sulfur cluster binding"/>
    <property type="evidence" value="ECO:0007669"/>
    <property type="project" value="InterPro"/>
</dbReference>
<accession>A0A3E3DVM5</accession>
<protein>
    <submittedName>
        <fullName evidence="2">Iron-sulfur cluster assembly scaffold protein</fullName>
    </submittedName>
</protein>
<dbReference type="PANTHER" id="PTHR10093">
    <property type="entry name" value="IRON-SULFUR CLUSTER ASSEMBLY ENZYME NIFU HOMOLOG"/>
    <property type="match status" value="1"/>
</dbReference>
<gene>
    <name evidence="2" type="ORF">DW687_11230</name>
</gene>
<dbReference type="CDD" id="cd06664">
    <property type="entry name" value="IscU_like"/>
    <property type="match status" value="1"/>
</dbReference>
<dbReference type="GO" id="GO:0005506">
    <property type="term" value="F:iron ion binding"/>
    <property type="evidence" value="ECO:0007669"/>
    <property type="project" value="InterPro"/>
</dbReference>
<reference evidence="2 3" key="1">
    <citation type="submission" date="2018-08" db="EMBL/GenBank/DDBJ databases">
        <title>A genome reference for cultivated species of the human gut microbiota.</title>
        <authorList>
            <person name="Zou Y."/>
            <person name="Xue W."/>
            <person name="Luo G."/>
        </authorList>
    </citation>
    <scope>NUCLEOTIDE SEQUENCE [LARGE SCALE GENOMIC DNA]</scope>
    <source>
        <strain evidence="2 3">AM25-6</strain>
    </source>
</reference>
<dbReference type="EMBL" id="QUSM01000008">
    <property type="protein sequence ID" value="RGD73029.1"/>
    <property type="molecule type" value="Genomic_DNA"/>
</dbReference>
<dbReference type="InterPro" id="IPR002871">
    <property type="entry name" value="NIF_FeS_clus_asmbl_NifU_N"/>
</dbReference>
<comment type="caution">
    <text evidence="2">The sequence shown here is derived from an EMBL/GenBank/DDBJ whole genome shotgun (WGS) entry which is preliminary data.</text>
</comment>
<dbReference type="SUPFAM" id="SSF82649">
    <property type="entry name" value="SufE/NifU"/>
    <property type="match status" value="1"/>
</dbReference>
<dbReference type="AlphaFoldDB" id="A0A3E3DVM5"/>
<name>A0A3E3DVM5_9FIRM</name>
<evidence type="ECO:0000313" key="2">
    <source>
        <dbReference type="EMBL" id="RGD73029.1"/>
    </source>
</evidence>
<dbReference type="Proteomes" id="UP000261212">
    <property type="component" value="Unassembled WGS sequence"/>
</dbReference>